<accession>A0ABV7JGA3</accession>
<name>A0ABV7JGA3_9GAMM</name>
<comment type="caution">
    <text evidence="1">The sequence shown here is derived from an EMBL/GenBank/DDBJ whole genome shotgun (WGS) entry which is preliminary data.</text>
</comment>
<proteinExistence type="predicted"/>
<evidence type="ECO:0000313" key="1">
    <source>
        <dbReference type="EMBL" id="MFC3195278.1"/>
    </source>
</evidence>
<keyword evidence="2" id="KW-1185">Reference proteome</keyword>
<organism evidence="1 2">
    <name type="scientific">Marinicella sediminis</name>
    <dbReference type="NCBI Taxonomy" id="1792834"/>
    <lineage>
        <taxon>Bacteria</taxon>
        <taxon>Pseudomonadati</taxon>
        <taxon>Pseudomonadota</taxon>
        <taxon>Gammaproteobacteria</taxon>
        <taxon>Lysobacterales</taxon>
        <taxon>Marinicellaceae</taxon>
        <taxon>Marinicella</taxon>
    </lineage>
</organism>
<gene>
    <name evidence="1" type="ORF">ACFODZ_13575</name>
</gene>
<dbReference type="RefSeq" id="WP_077411618.1">
    <property type="nucleotide sequence ID" value="NZ_JBHRTS010000007.1"/>
</dbReference>
<dbReference type="Proteomes" id="UP001595533">
    <property type="component" value="Unassembled WGS sequence"/>
</dbReference>
<reference evidence="2" key="1">
    <citation type="journal article" date="2019" name="Int. J. Syst. Evol. Microbiol.">
        <title>The Global Catalogue of Microorganisms (GCM) 10K type strain sequencing project: providing services to taxonomists for standard genome sequencing and annotation.</title>
        <authorList>
            <consortium name="The Broad Institute Genomics Platform"/>
            <consortium name="The Broad Institute Genome Sequencing Center for Infectious Disease"/>
            <person name="Wu L."/>
            <person name="Ma J."/>
        </authorList>
    </citation>
    <scope>NUCLEOTIDE SEQUENCE [LARGE SCALE GENOMIC DNA]</scope>
    <source>
        <strain evidence="2">KCTC 42953</strain>
    </source>
</reference>
<sequence length="104" mass="11568">MNAIAGKDSDRQVVVEGINLPKTSDDLQEISVPFRPNVRGWSRLQNYGRSLDSFHSLGITVPCLLLFSGTDTEDRAALLNQQLNSGLTHQLNRIHFVSSECLPF</sequence>
<protein>
    <submittedName>
        <fullName evidence="1">Uncharacterized protein</fullName>
    </submittedName>
</protein>
<dbReference type="EMBL" id="JBHRTS010000007">
    <property type="protein sequence ID" value="MFC3195278.1"/>
    <property type="molecule type" value="Genomic_DNA"/>
</dbReference>
<evidence type="ECO:0000313" key="2">
    <source>
        <dbReference type="Proteomes" id="UP001595533"/>
    </source>
</evidence>